<sequence length="100" mass="11577">MKAFYTKVNVNKINYTEGNMNVILKDIAIKTDKGIKMLCEKAVELLTQKILNKSLSFRCNMVEPKLIIKKRTCNIQIKNKNRAIKCIFFKVTIKKAKIVI</sequence>
<name>A0ABS6BY81_9CLOT</name>
<organism evidence="1 2">
    <name type="scientific">Clostridium frigoris</name>
    <dbReference type="NCBI Taxonomy" id="205327"/>
    <lineage>
        <taxon>Bacteria</taxon>
        <taxon>Bacillati</taxon>
        <taxon>Bacillota</taxon>
        <taxon>Clostridia</taxon>
        <taxon>Eubacteriales</taxon>
        <taxon>Clostridiaceae</taxon>
        <taxon>Clostridium</taxon>
    </lineage>
</organism>
<evidence type="ECO:0000313" key="2">
    <source>
        <dbReference type="Proteomes" id="UP000776252"/>
    </source>
</evidence>
<dbReference type="Proteomes" id="UP000776252">
    <property type="component" value="Unassembled WGS sequence"/>
</dbReference>
<accession>A0ABS6BY81</accession>
<dbReference type="EMBL" id="JAHLDV010000072">
    <property type="protein sequence ID" value="MBU3161553.1"/>
    <property type="molecule type" value="Genomic_DNA"/>
</dbReference>
<reference evidence="1 2" key="1">
    <citation type="submission" date="2021-06" db="EMBL/GenBank/DDBJ databases">
        <title>Clostridia strains as spoilage organisms.</title>
        <authorList>
            <person name="Wambui J."/>
            <person name="Stephan R."/>
            <person name="Stevens M.J.A."/>
        </authorList>
    </citation>
    <scope>NUCLEOTIDE SEQUENCE [LARGE SCALE GENOMIC DNA]</scope>
    <source>
        <strain evidence="1 2">DSM 14204</strain>
    </source>
</reference>
<gene>
    <name evidence="1" type="ORF">KPL37_17745</name>
</gene>
<keyword evidence="2" id="KW-1185">Reference proteome</keyword>
<proteinExistence type="predicted"/>
<protein>
    <submittedName>
        <fullName evidence="1">Uncharacterized protein</fullName>
    </submittedName>
</protein>
<dbReference type="RefSeq" id="WP_216151416.1">
    <property type="nucleotide sequence ID" value="NZ_JAHLDV010000072.1"/>
</dbReference>
<comment type="caution">
    <text evidence="1">The sequence shown here is derived from an EMBL/GenBank/DDBJ whole genome shotgun (WGS) entry which is preliminary data.</text>
</comment>
<evidence type="ECO:0000313" key="1">
    <source>
        <dbReference type="EMBL" id="MBU3161553.1"/>
    </source>
</evidence>